<dbReference type="Proteomes" id="UP000019491">
    <property type="component" value="Unassembled WGS sequence"/>
</dbReference>
<protein>
    <submittedName>
        <fullName evidence="1">Uncharacterized protein</fullName>
    </submittedName>
</protein>
<evidence type="ECO:0000313" key="1">
    <source>
        <dbReference type="EMBL" id="GAF44307.1"/>
    </source>
</evidence>
<dbReference type="EMBL" id="BAWF01000012">
    <property type="protein sequence ID" value="GAF44307.1"/>
    <property type="molecule type" value="Genomic_DNA"/>
</dbReference>
<proteinExistence type="predicted"/>
<keyword evidence="2" id="KW-1185">Reference proteome</keyword>
<dbReference type="AlphaFoldDB" id="X0Q0F1"/>
<organism evidence="1 2">
    <name type="scientific">Rhodococcus wratislaviensis NBRC 100605</name>
    <dbReference type="NCBI Taxonomy" id="1219028"/>
    <lineage>
        <taxon>Bacteria</taxon>
        <taxon>Bacillati</taxon>
        <taxon>Actinomycetota</taxon>
        <taxon>Actinomycetes</taxon>
        <taxon>Mycobacteriales</taxon>
        <taxon>Nocardiaceae</taxon>
        <taxon>Rhodococcus</taxon>
    </lineage>
</organism>
<dbReference type="RefSeq" id="WP_037229947.1">
    <property type="nucleotide sequence ID" value="NZ_BAWF01000012.1"/>
</dbReference>
<dbReference type="OrthoDB" id="60629at2"/>
<reference evidence="1 2" key="1">
    <citation type="submission" date="2014-02" db="EMBL/GenBank/DDBJ databases">
        <title>Whole genome shotgun sequence of Rhodococcus wratislaviensis NBRC 100605.</title>
        <authorList>
            <person name="Hosoyama A."/>
            <person name="Tsuchikane K."/>
            <person name="Yoshida I."/>
            <person name="Ohji S."/>
            <person name="Ichikawa N."/>
            <person name="Yamazoe A."/>
            <person name="Fujita N."/>
        </authorList>
    </citation>
    <scope>NUCLEOTIDE SEQUENCE [LARGE SCALE GENOMIC DNA]</scope>
    <source>
        <strain evidence="1 2">NBRC 100605</strain>
    </source>
</reference>
<comment type="caution">
    <text evidence="1">The sequence shown here is derived from an EMBL/GenBank/DDBJ whole genome shotgun (WGS) entry which is preliminary data.</text>
</comment>
<evidence type="ECO:0000313" key="2">
    <source>
        <dbReference type="Proteomes" id="UP000019491"/>
    </source>
</evidence>
<name>X0Q0F1_RHOWR</name>
<sequence>MPARGASMIERVVQVLESFKGASGPLTGVGDSAEDRDPDAVGASAYALEAVARSSSALTLREVALPYMEDLRSSCGPRQVPHVRAVLDASDGRTWSTR</sequence>
<gene>
    <name evidence="1" type="ORF">RW1_012_01260</name>
</gene>
<accession>X0Q0F1</accession>